<keyword evidence="1" id="KW-0805">Transcription regulation</keyword>
<dbReference type="EMBL" id="JACCFL010000001">
    <property type="protein sequence ID" value="NYJ22777.1"/>
    <property type="molecule type" value="Genomic_DNA"/>
</dbReference>
<evidence type="ECO:0000313" key="6">
    <source>
        <dbReference type="EMBL" id="NYJ22777.1"/>
    </source>
</evidence>
<dbReference type="Pfam" id="PF00440">
    <property type="entry name" value="TetR_N"/>
    <property type="match status" value="1"/>
</dbReference>
<evidence type="ECO:0000256" key="4">
    <source>
        <dbReference type="PROSITE-ProRule" id="PRU00335"/>
    </source>
</evidence>
<protein>
    <submittedName>
        <fullName evidence="6">AcrR family transcriptional regulator</fullName>
    </submittedName>
</protein>
<dbReference type="RefSeq" id="WP_179604788.1">
    <property type="nucleotide sequence ID" value="NZ_BAABEH010000001.1"/>
</dbReference>
<name>A0A853CQ35_9MICO</name>
<reference evidence="6 7" key="1">
    <citation type="submission" date="2020-07" db="EMBL/GenBank/DDBJ databases">
        <title>Sequencing the genomes of 1000 actinobacteria strains.</title>
        <authorList>
            <person name="Klenk H.-P."/>
        </authorList>
    </citation>
    <scope>NUCLEOTIDE SEQUENCE [LARGE SCALE GENOMIC DNA]</scope>
    <source>
        <strain evidence="6 7">DSM 15165</strain>
    </source>
</reference>
<gene>
    <name evidence="6" type="ORF">HNR13_001064</name>
</gene>
<evidence type="ECO:0000256" key="2">
    <source>
        <dbReference type="ARBA" id="ARBA00023125"/>
    </source>
</evidence>
<sequence>MNSVRSYSMNVRAARAEQTRRRIVAATIELALSRPLAACTLPAIAERAETTVQTILRSFGSRDALFAAAVEAAEGEVVAERTVDPADVAGSLAALVDHYERVGDGMLLLGGQETSEPLASRITTEGKAVHRAWVERLFAPTLASVPGPRRAEAVDLLVAATDLSAWKLWRRDAGRSPAETLARFTALVSAVVARLEAGL</sequence>
<keyword evidence="3" id="KW-0804">Transcription</keyword>
<dbReference type="PROSITE" id="PS50977">
    <property type="entry name" value="HTH_TETR_2"/>
    <property type="match status" value="1"/>
</dbReference>
<dbReference type="GO" id="GO:0000976">
    <property type="term" value="F:transcription cis-regulatory region binding"/>
    <property type="evidence" value="ECO:0007669"/>
    <property type="project" value="TreeGrafter"/>
</dbReference>
<dbReference type="InterPro" id="IPR009057">
    <property type="entry name" value="Homeodomain-like_sf"/>
</dbReference>
<evidence type="ECO:0000313" key="7">
    <source>
        <dbReference type="Proteomes" id="UP000578352"/>
    </source>
</evidence>
<dbReference type="Proteomes" id="UP000578352">
    <property type="component" value="Unassembled WGS sequence"/>
</dbReference>
<evidence type="ECO:0000256" key="1">
    <source>
        <dbReference type="ARBA" id="ARBA00023015"/>
    </source>
</evidence>
<accession>A0A853CQ35</accession>
<evidence type="ECO:0000256" key="3">
    <source>
        <dbReference type="ARBA" id="ARBA00023163"/>
    </source>
</evidence>
<comment type="caution">
    <text evidence="6">The sequence shown here is derived from an EMBL/GenBank/DDBJ whole genome shotgun (WGS) entry which is preliminary data.</text>
</comment>
<dbReference type="Gene3D" id="1.10.357.10">
    <property type="entry name" value="Tetracycline Repressor, domain 2"/>
    <property type="match status" value="1"/>
</dbReference>
<dbReference type="InterPro" id="IPR001647">
    <property type="entry name" value="HTH_TetR"/>
</dbReference>
<keyword evidence="2 4" id="KW-0238">DNA-binding</keyword>
<feature type="DNA-binding region" description="H-T-H motif" evidence="4">
    <location>
        <begin position="40"/>
        <end position="59"/>
    </location>
</feature>
<dbReference type="SUPFAM" id="SSF46689">
    <property type="entry name" value="Homeodomain-like"/>
    <property type="match status" value="1"/>
</dbReference>
<dbReference type="AlphaFoldDB" id="A0A853CQ35"/>
<dbReference type="GO" id="GO:0003700">
    <property type="term" value="F:DNA-binding transcription factor activity"/>
    <property type="evidence" value="ECO:0007669"/>
    <property type="project" value="TreeGrafter"/>
</dbReference>
<dbReference type="PANTHER" id="PTHR30055:SF234">
    <property type="entry name" value="HTH-TYPE TRANSCRIPTIONAL REGULATOR BETI"/>
    <property type="match status" value="1"/>
</dbReference>
<evidence type="ECO:0000259" key="5">
    <source>
        <dbReference type="PROSITE" id="PS50977"/>
    </source>
</evidence>
<dbReference type="InterPro" id="IPR050109">
    <property type="entry name" value="HTH-type_TetR-like_transc_reg"/>
</dbReference>
<proteinExistence type="predicted"/>
<feature type="domain" description="HTH tetR-type" evidence="5">
    <location>
        <begin position="17"/>
        <end position="77"/>
    </location>
</feature>
<organism evidence="6 7">
    <name type="scientific">Leifsonia shinshuensis</name>
    <dbReference type="NCBI Taxonomy" id="150026"/>
    <lineage>
        <taxon>Bacteria</taxon>
        <taxon>Bacillati</taxon>
        <taxon>Actinomycetota</taxon>
        <taxon>Actinomycetes</taxon>
        <taxon>Micrococcales</taxon>
        <taxon>Microbacteriaceae</taxon>
        <taxon>Leifsonia</taxon>
    </lineage>
</organism>
<dbReference type="PANTHER" id="PTHR30055">
    <property type="entry name" value="HTH-TYPE TRANSCRIPTIONAL REGULATOR RUTR"/>
    <property type="match status" value="1"/>
</dbReference>